<keyword evidence="2" id="KW-1185">Reference proteome</keyword>
<reference evidence="1" key="1">
    <citation type="submission" date="2021-09" db="EMBL/GenBank/DDBJ databases">
        <title>The genome of Mauremys mutica provides insights into the evolution of semi-aquatic lifestyle.</title>
        <authorList>
            <person name="Gong S."/>
            <person name="Gao Y."/>
        </authorList>
    </citation>
    <scope>NUCLEOTIDE SEQUENCE</scope>
    <source>
        <strain evidence="1">MM-2020</strain>
        <tissue evidence="1">Muscle</tissue>
    </source>
</reference>
<dbReference type="EMBL" id="JAHDVG010000488">
    <property type="protein sequence ID" value="KAH1165379.1"/>
    <property type="molecule type" value="Genomic_DNA"/>
</dbReference>
<protein>
    <submittedName>
        <fullName evidence="1">Uncharacterized protein</fullName>
    </submittedName>
</protein>
<comment type="caution">
    <text evidence="1">The sequence shown here is derived from an EMBL/GenBank/DDBJ whole genome shotgun (WGS) entry which is preliminary data.</text>
</comment>
<dbReference type="Proteomes" id="UP000827986">
    <property type="component" value="Unassembled WGS sequence"/>
</dbReference>
<evidence type="ECO:0000313" key="1">
    <source>
        <dbReference type="EMBL" id="KAH1165379.1"/>
    </source>
</evidence>
<sequence length="158" mass="17311">MACVLETPLRMSVLSEVTASSRHYVDRLFDPDPQKVLQGVIDMKNAVIGNNKQKANLIVLGAVPSSEERDKDRDKTASVSAAGSYASELLDTSDSDKAATFLKWRSFPPPSPVTRNDLCIILDQMLSTSLDLLVVLATSSVFESCVTLQLQFIHQIQV</sequence>
<proteinExistence type="predicted"/>
<organism evidence="1 2">
    <name type="scientific">Mauremys mutica</name>
    <name type="common">yellowpond turtle</name>
    <dbReference type="NCBI Taxonomy" id="74926"/>
    <lineage>
        <taxon>Eukaryota</taxon>
        <taxon>Metazoa</taxon>
        <taxon>Chordata</taxon>
        <taxon>Craniata</taxon>
        <taxon>Vertebrata</taxon>
        <taxon>Euteleostomi</taxon>
        <taxon>Archelosauria</taxon>
        <taxon>Testudinata</taxon>
        <taxon>Testudines</taxon>
        <taxon>Cryptodira</taxon>
        <taxon>Durocryptodira</taxon>
        <taxon>Testudinoidea</taxon>
        <taxon>Geoemydidae</taxon>
        <taxon>Geoemydinae</taxon>
        <taxon>Mauremys</taxon>
    </lineage>
</organism>
<gene>
    <name evidence="1" type="ORF">KIL84_022938</name>
</gene>
<evidence type="ECO:0000313" key="2">
    <source>
        <dbReference type="Proteomes" id="UP000827986"/>
    </source>
</evidence>
<accession>A0A9D3WP67</accession>
<dbReference type="AlphaFoldDB" id="A0A9D3WP67"/>
<name>A0A9D3WP67_9SAUR</name>